<evidence type="ECO:0000313" key="3">
    <source>
        <dbReference type="EMBL" id="BAX80103.1"/>
    </source>
</evidence>
<dbReference type="InterPro" id="IPR051199">
    <property type="entry name" value="LPS_LOS_Heptosyltrfase"/>
</dbReference>
<sequence length="344" mass="39702">MPKKFLIIRFSSIGDIIQCMTAVDGILNHYPDAEIHWIARKDMSSFLAMDQRIYKVWGFDRGQGFKGLLRQARELKKEKFDFVYDAHSNIRSIVLKTVLVPRWKRWFGMGAKYTMRSKERIKRILLFKFGIDRFPMPFKGMLSYRKPLEKWGLTDYSKVNANWYFPEELKQKMEANVFSNLKGEPSKLVTLVPSAAWIMKRWPVSHWQKLVQQLPDYHFMILAGPDDVFCNEIEAVATGRVLNLSGKTNLLESCYLVQKSNLVISGDTGFLHAADKFSIPALSLMGPTAFGFTTGEHIKTLEVDMKCRPCTKDGSGRCSQRVYQQCMVDITPEWVAQEVIQRMS</sequence>
<gene>
    <name evidence="3" type="ORF">ALGA_1729</name>
</gene>
<protein>
    <submittedName>
        <fullName evidence="3">Glycosyl transferase 9</fullName>
    </submittedName>
</protein>
<evidence type="ECO:0000256" key="2">
    <source>
        <dbReference type="ARBA" id="ARBA00022679"/>
    </source>
</evidence>
<reference evidence="3 4" key="1">
    <citation type="journal article" date="2018" name="Mar. Genomics">
        <title>Complete genome sequence of Marinifilaceae bacterium strain SPP2, isolated from the Antarctic marine sediment.</title>
        <authorList>
            <person name="Watanabe M."/>
            <person name="Kojima H."/>
            <person name="Fukui M."/>
        </authorList>
    </citation>
    <scope>NUCLEOTIDE SEQUENCE [LARGE SCALE GENOMIC DNA]</scope>
    <source>
        <strain evidence="3 4">SPP2</strain>
    </source>
</reference>
<dbReference type="GO" id="GO:0008713">
    <property type="term" value="F:ADP-heptose-lipopolysaccharide heptosyltransferase activity"/>
    <property type="evidence" value="ECO:0007669"/>
    <property type="project" value="TreeGrafter"/>
</dbReference>
<dbReference type="AlphaFoldDB" id="A0A1Y1CJ50"/>
<dbReference type="GO" id="GO:0009244">
    <property type="term" value="P:lipopolysaccharide core region biosynthetic process"/>
    <property type="evidence" value="ECO:0007669"/>
    <property type="project" value="TreeGrafter"/>
</dbReference>
<dbReference type="RefSeq" id="WP_096428976.1">
    <property type="nucleotide sequence ID" value="NZ_AP018042.1"/>
</dbReference>
<dbReference type="SUPFAM" id="SSF53756">
    <property type="entry name" value="UDP-Glycosyltransferase/glycogen phosphorylase"/>
    <property type="match status" value="1"/>
</dbReference>
<dbReference type="Gene3D" id="3.40.50.2000">
    <property type="entry name" value="Glycogen Phosphorylase B"/>
    <property type="match status" value="2"/>
</dbReference>
<accession>A0A1Y1CJ50</accession>
<keyword evidence="2 3" id="KW-0808">Transferase</keyword>
<reference evidence="4" key="2">
    <citation type="journal article" date="2020" name="Antonie Van Leeuwenhoek">
        <title>Labilibaculum antarcticum sp. nov., a novel facultative anaerobic, psychrotorelant bacterium isolated from marine sediment of Antarctica.</title>
        <authorList>
            <person name="Watanabe M."/>
            <person name="Kojima H."/>
            <person name="Fukui M."/>
        </authorList>
    </citation>
    <scope>NUCLEOTIDE SEQUENCE [LARGE SCALE GENOMIC DNA]</scope>
    <source>
        <strain evidence="4">SPP2</strain>
    </source>
</reference>
<dbReference type="EMBL" id="AP018042">
    <property type="protein sequence ID" value="BAX80103.1"/>
    <property type="molecule type" value="Genomic_DNA"/>
</dbReference>
<keyword evidence="1" id="KW-0328">Glycosyltransferase</keyword>
<dbReference type="InterPro" id="IPR002201">
    <property type="entry name" value="Glyco_trans_9"/>
</dbReference>
<proteinExistence type="predicted"/>
<organism evidence="3 4">
    <name type="scientific">Labilibaculum antarcticum</name>
    <dbReference type="NCBI Taxonomy" id="1717717"/>
    <lineage>
        <taxon>Bacteria</taxon>
        <taxon>Pseudomonadati</taxon>
        <taxon>Bacteroidota</taxon>
        <taxon>Bacteroidia</taxon>
        <taxon>Marinilabiliales</taxon>
        <taxon>Marinifilaceae</taxon>
        <taxon>Labilibaculum</taxon>
    </lineage>
</organism>
<evidence type="ECO:0000256" key="1">
    <source>
        <dbReference type="ARBA" id="ARBA00022676"/>
    </source>
</evidence>
<dbReference type="PANTHER" id="PTHR30160">
    <property type="entry name" value="TETRAACYLDISACCHARIDE 4'-KINASE-RELATED"/>
    <property type="match status" value="1"/>
</dbReference>
<name>A0A1Y1CJ50_9BACT</name>
<dbReference type="Proteomes" id="UP000218267">
    <property type="component" value="Chromosome"/>
</dbReference>
<dbReference type="OrthoDB" id="9768048at2"/>
<dbReference type="GO" id="GO:0005829">
    <property type="term" value="C:cytosol"/>
    <property type="evidence" value="ECO:0007669"/>
    <property type="project" value="TreeGrafter"/>
</dbReference>
<dbReference type="CDD" id="cd03789">
    <property type="entry name" value="GT9_LPS_heptosyltransferase"/>
    <property type="match status" value="1"/>
</dbReference>
<dbReference type="PANTHER" id="PTHR30160:SF1">
    <property type="entry name" value="LIPOPOLYSACCHARIDE 1,2-N-ACETYLGLUCOSAMINETRANSFERASE-RELATED"/>
    <property type="match status" value="1"/>
</dbReference>
<dbReference type="Pfam" id="PF01075">
    <property type="entry name" value="Glyco_transf_9"/>
    <property type="match status" value="1"/>
</dbReference>
<keyword evidence="4" id="KW-1185">Reference proteome</keyword>
<evidence type="ECO:0000313" key="4">
    <source>
        <dbReference type="Proteomes" id="UP000218267"/>
    </source>
</evidence>
<dbReference type="KEGG" id="mbas:ALGA_1729"/>